<name>A0A0W7X5Y1_9ACTN</name>
<sequence length="167" mass="18035">MPDTDKPAAPPYEVVLQDYDRHGQIWSLDVTTGVLTPGSGRCHGFVHLTDASQRGDLAVAAALYADGTGSGTLWLQYGPRRWDCSRVAVRQASEEDGHRLFTVFATGGPELELRYPAPDPGPSDPAHGWIDTVADDFFLWAAERLGDDGGTSRHTLTEHFGGGFLPA</sequence>
<gene>
    <name evidence="1" type="ORF">AT728_25475</name>
</gene>
<organism evidence="1 2">
    <name type="scientific">Streptomyces silvensis</name>
    <dbReference type="NCBI Taxonomy" id="1765722"/>
    <lineage>
        <taxon>Bacteria</taxon>
        <taxon>Bacillati</taxon>
        <taxon>Actinomycetota</taxon>
        <taxon>Actinomycetes</taxon>
        <taxon>Kitasatosporales</taxon>
        <taxon>Streptomycetaceae</taxon>
        <taxon>Streptomyces</taxon>
    </lineage>
</organism>
<accession>A0A0W7X5Y1</accession>
<dbReference type="AlphaFoldDB" id="A0A0W7X5Y1"/>
<proteinExistence type="predicted"/>
<keyword evidence="2" id="KW-1185">Reference proteome</keyword>
<dbReference type="RefSeq" id="WP_058847672.1">
    <property type="nucleotide sequence ID" value="NZ_LOCL01000031.1"/>
</dbReference>
<dbReference type="OrthoDB" id="4182388at2"/>
<evidence type="ECO:0000313" key="1">
    <source>
        <dbReference type="EMBL" id="KUF18300.1"/>
    </source>
</evidence>
<evidence type="ECO:0000313" key="2">
    <source>
        <dbReference type="Proteomes" id="UP000054804"/>
    </source>
</evidence>
<protein>
    <submittedName>
        <fullName evidence="1">Uncharacterized protein</fullName>
    </submittedName>
</protein>
<dbReference type="EMBL" id="LOCL01000031">
    <property type="protein sequence ID" value="KUF18300.1"/>
    <property type="molecule type" value="Genomic_DNA"/>
</dbReference>
<reference evidence="1 2" key="1">
    <citation type="submission" date="2015-12" db="EMBL/GenBank/DDBJ databases">
        <title>Draft genome sequence of Streptomyces silvensis ATCC 53525, a producer of novel hormone antagonists.</title>
        <authorList>
            <person name="Johnston C.W."/>
            <person name="Li Y."/>
            <person name="Magarvey N.A."/>
        </authorList>
    </citation>
    <scope>NUCLEOTIDE SEQUENCE [LARGE SCALE GENOMIC DNA]</scope>
    <source>
        <strain evidence="1 2">ATCC 53525</strain>
    </source>
</reference>
<dbReference type="Proteomes" id="UP000054804">
    <property type="component" value="Unassembled WGS sequence"/>
</dbReference>
<comment type="caution">
    <text evidence="1">The sequence shown here is derived from an EMBL/GenBank/DDBJ whole genome shotgun (WGS) entry which is preliminary data.</text>
</comment>